<evidence type="ECO:0000313" key="4">
    <source>
        <dbReference type="Proteomes" id="UP000243200"/>
    </source>
</evidence>
<dbReference type="VEuPathDB" id="PlasmoDB:POWCR01_070022400"/>
<dbReference type="VEuPathDB" id="PlasmoDB:PocGH01_07027700"/>
<protein>
    <recommendedName>
        <fullName evidence="5">Secreted ookinete protein</fullName>
    </recommendedName>
</protein>
<dbReference type="Proteomes" id="UP000243200">
    <property type="component" value="Chromosome 7"/>
</dbReference>
<reference evidence="3 4" key="1">
    <citation type="submission" date="2016-06" db="EMBL/GenBank/DDBJ databases">
        <authorList>
            <consortium name="Pathogen Informatics"/>
        </authorList>
    </citation>
    <scope>NUCLEOTIDE SEQUENCE [LARGE SCALE GENOMIC DNA]</scope>
    <source>
        <strain evidence="3">PowCR01</strain>
    </source>
</reference>
<proteinExistence type="predicted"/>
<evidence type="ECO:0000256" key="2">
    <source>
        <dbReference type="SAM" id="SignalP"/>
    </source>
</evidence>
<feature type="chain" id="PRO_5008677981" description="Secreted ookinete protein" evidence="2">
    <location>
        <begin position="17"/>
        <end position="185"/>
    </location>
</feature>
<dbReference type="OrthoDB" id="382153at2759"/>
<organism evidence="3 4">
    <name type="scientific">Plasmodium ovale</name>
    <name type="common">malaria parasite P. ovale</name>
    <dbReference type="NCBI Taxonomy" id="36330"/>
    <lineage>
        <taxon>Eukaryota</taxon>
        <taxon>Sar</taxon>
        <taxon>Alveolata</taxon>
        <taxon>Apicomplexa</taxon>
        <taxon>Aconoidasida</taxon>
        <taxon>Haemosporida</taxon>
        <taxon>Plasmodiidae</taxon>
        <taxon>Plasmodium</taxon>
        <taxon>Plasmodium (Plasmodium)</taxon>
    </lineage>
</organism>
<feature type="signal peptide" evidence="2">
    <location>
        <begin position="1"/>
        <end position="16"/>
    </location>
</feature>
<keyword evidence="2" id="KW-0732">Signal</keyword>
<keyword evidence="1" id="KW-0175">Coiled coil</keyword>
<evidence type="ECO:0000256" key="1">
    <source>
        <dbReference type="SAM" id="Coils"/>
    </source>
</evidence>
<accession>A0A1C3KQN7</accession>
<dbReference type="AlphaFoldDB" id="A0A1C3KQN7"/>
<evidence type="ECO:0000313" key="3">
    <source>
        <dbReference type="EMBL" id="SBT76397.1"/>
    </source>
</evidence>
<sequence>MTVLHVIFFFFFISYDEKIFHQAKVTQRPVNVYYRDYSQNLPNDQRDKLMKILLEGEQNEEREDIAHTINVNKINEQEKGLETLLKEHEELSSQIRDELKGYTKRNMKMSVKYNHVGAHSNSCTEQKEKTGKDTFDVDTQIEASPNSMEEPIVVIKIPSLNIYDQMEMENDIGNLIGINNEELFY</sequence>
<name>A0A1C3KQN7_PLAOA</name>
<feature type="coiled-coil region" evidence="1">
    <location>
        <begin position="71"/>
        <end position="105"/>
    </location>
</feature>
<evidence type="ECO:0008006" key="5">
    <source>
        <dbReference type="Google" id="ProtNLM"/>
    </source>
</evidence>
<dbReference type="EMBL" id="LT594511">
    <property type="protein sequence ID" value="SBT76397.1"/>
    <property type="molecule type" value="Genomic_DNA"/>
</dbReference>
<gene>
    <name evidence="3" type="primary">PowCR01_070022400</name>
    <name evidence="3" type="ORF">POWCR01_070022400</name>
</gene>